<dbReference type="EMBL" id="JAVIZA010000001">
    <property type="protein sequence ID" value="MDR6167817.1"/>
    <property type="molecule type" value="Genomic_DNA"/>
</dbReference>
<feature type="region of interest" description="Disordered" evidence="1">
    <location>
        <begin position="101"/>
        <end position="120"/>
    </location>
</feature>
<sequence length="389" mass="40892">MPNRQETYLGFDDSCSYCRNIAGALARALGDAVVTVPLTDERMQRWRKEVRGDNAPWAPTLIRVGDGSPVQGWTGWRIAPALTRAVGPQRAMSALSALGAEELGRSSNRPGRQAQPRKITRRTSLQAGLALTAGVLLFNGGGLFGRGSSAAAAPSRRALSESRLTGESADEAVRKMWESIDVRNVVNEAEASGLVAAGDFAGLLGSPRFGVATALAPTVETTVLRTDLEGGIERLLVVEYDETNERLLCYAVYSEPIDGVLSSAFAVQFSGWDAENARPERFRVLASSFNGEVPTPVPEAKMAAALRDGKDPCGGCNGVCQVGGQQLRGECRTGNVVSCVLGAAGCALCATCSGTGVCIACFIVSCGGALLSCCEGIHNEACRRCVRVC</sequence>
<proteinExistence type="predicted"/>
<gene>
    <name evidence="2" type="ORF">QE367_002021</name>
</gene>
<dbReference type="Proteomes" id="UP001260188">
    <property type="component" value="Unassembled WGS sequence"/>
</dbReference>
<organism evidence="2 3">
    <name type="scientific">Microbacterium paludicola</name>
    <dbReference type="NCBI Taxonomy" id="300019"/>
    <lineage>
        <taxon>Bacteria</taxon>
        <taxon>Bacillati</taxon>
        <taxon>Actinomycetota</taxon>
        <taxon>Actinomycetes</taxon>
        <taxon>Micrococcales</taxon>
        <taxon>Microbacteriaceae</taxon>
        <taxon>Microbacterium</taxon>
    </lineage>
</organism>
<evidence type="ECO:0000313" key="2">
    <source>
        <dbReference type="EMBL" id="MDR6167817.1"/>
    </source>
</evidence>
<reference evidence="2 3" key="1">
    <citation type="submission" date="2023-08" db="EMBL/GenBank/DDBJ databases">
        <title>Functional and genomic diversity of the sorghum phyllosphere microbiome.</title>
        <authorList>
            <person name="Shade A."/>
        </authorList>
    </citation>
    <scope>NUCLEOTIDE SEQUENCE [LARGE SCALE GENOMIC DNA]</scope>
    <source>
        <strain evidence="2 3">SORGH_AS_0919</strain>
    </source>
</reference>
<keyword evidence="3" id="KW-1185">Reference proteome</keyword>
<evidence type="ECO:0000313" key="3">
    <source>
        <dbReference type="Proteomes" id="UP001260188"/>
    </source>
</evidence>
<name>A0ABU1I2U8_9MICO</name>
<protein>
    <recommendedName>
        <fullName evidence="4">DUF393 domain-containing protein</fullName>
    </recommendedName>
</protein>
<evidence type="ECO:0008006" key="4">
    <source>
        <dbReference type="Google" id="ProtNLM"/>
    </source>
</evidence>
<accession>A0ABU1I2U8</accession>
<comment type="caution">
    <text evidence="2">The sequence shown here is derived from an EMBL/GenBank/DDBJ whole genome shotgun (WGS) entry which is preliminary data.</text>
</comment>
<evidence type="ECO:0000256" key="1">
    <source>
        <dbReference type="SAM" id="MobiDB-lite"/>
    </source>
</evidence>